<dbReference type="EMBL" id="KZ679678">
    <property type="protein sequence ID" value="PTB57021.1"/>
    <property type="molecule type" value="Genomic_DNA"/>
</dbReference>
<proteinExistence type="predicted"/>
<dbReference type="AlphaFoldDB" id="A0A2T4AIX7"/>
<keyword evidence="2" id="KW-0472">Membrane</keyword>
<feature type="compositionally biased region" description="Polar residues" evidence="1">
    <location>
        <begin position="215"/>
        <end position="230"/>
    </location>
</feature>
<evidence type="ECO:0000256" key="2">
    <source>
        <dbReference type="SAM" id="Phobius"/>
    </source>
</evidence>
<feature type="region of interest" description="Disordered" evidence="1">
    <location>
        <begin position="99"/>
        <end position="118"/>
    </location>
</feature>
<evidence type="ECO:0000313" key="4">
    <source>
        <dbReference type="Proteomes" id="UP000241690"/>
    </source>
</evidence>
<evidence type="ECO:0000256" key="1">
    <source>
        <dbReference type="SAM" id="MobiDB-lite"/>
    </source>
</evidence>
<feature type="transmembrane region" description="Helical" evidence="2">
    <location>
        <begin position="6"/>
        <end position="30"/>
    </location>
</feature>
<gene>
    <name evidence="3" type="ORF">M431DRAFT_392566</name>
</gene>
<evidence type="ECO:0000313" key="3">
    <source>
        <dbReference type="EMBL" id="PTB57021.1"/>
    </source>
</evidence>
<reference evidence="3 4" key="1">
    <citation type="submission" date="2016-07" db="EMBL/GenBank/DDBJ databases">
        <title>Multiple horizontal gene transfer events from other fungi enriched the ability of initially mycotrophic Trichoderma (Ascomycota) to feed on dead plant biomass.</title>
        <authorList>
            <consortium name="DOE Joint Genome Institute"/>
            <person name="Aerts A."/>
            <person name="Atanasova L."/>
            <person name="Chenthamara K."/>
            <person name="Zhang J."/>
            <person name="Grujic M."/>
            <person name="Henrissat B."/>
            <person name="Kuo A."/>
            <person name="Salamov A."/>
            <person name="Lipzen A."/>
            <person name="Labutti K."/>
            <person name="Barry K."/>
            <person name="Miao Y."/>
            <person name="Rahimi M.J."/>
            <person name="Shen Q."/>
            <person name="Grigoriev I.V."/>
            <person name="Kubicek C.P."/>
            <person name="Druzhinina I.S."/>
        </authorList>
    </citation>
    <scope>NUCLEOTIDE SEQUENCE [LARGE SCALE GENOMIC DNA]</scope>
    <source>
        <strain evidence="3 4">CBS 226.95</strain>
    </source>
</reference>
<accession>A0A2T4AIX7</accession>
<organism evidence="3 4">
    <name type="scientific">Trichoderma harzianum CBS 226.95</name>
    <dbReference type="NCBI Taxonomy" id="983964"/>
    <lineage>
        <taxon>Eukaryota</taxon>
        <taxon>Fungi</taxon>
        <taxon>Dikarya</taxon>
        <taxon>Ascomycota</taxon>
        <taxon>Pezizomycotina</taxon>
        <taxon>Sordariomycetes</taxon>
        <taxon>Hypocreomycetidae</taxon>
        <taxon>Hypocreales</taxon>
        <taxon>Hypocreaceae</taxon>
        <taxon>Trichoderma</taxon>
    </lineage>
</organism>
<dbReference type="Proteomes" id="UP000241690">
    <property type="component" value="Unassembled WGS sequence"/>
</dbReference>
<dbReference type="RefSeq" id="XP_024776698.1">
    <property type="nucleotide sequence ID" value="XM_024914806.1"/>
</dbReference>
<sequence>MLNTYLSVLSVVLDLVSPLVVWTMMAVSFLSHCRRGRSPVSLFIIARSNCKCRTASEIIINPLLADSSPCRDMPLSLPCPLPKKEQPEINQRSINARKSASGQSVPAHAPPKETNQTSADRVPISALLSLFPSPVEFVLGSAVRPSLSTIISLLSLITRNAVFPSHLDKYVLLLRIRFIATCHYHLFLTLIPPFFRHMQRPSRSNMINHYSSADNHATAGSTHTSRTSRANKFPADGRKAYSPPPSLPPPIQTPSAHPLVLNFSLAHPFPQYHPLAFFFPPRLLHPFDICNFFPFSLCLSVCRSL</sequence>
<protein>
    <submittedName>
        <fullName evidence="3">Uncharacterized protein</fullName>
    </submittedName>
</protein>
<keyword evidence="2" id="KW-1133">Transmembrane helix</keyword>
<keyword evidence="2" id="KW-0812">Transmembrane</keyword>
<name>A0A2T4AIX7_TRIHA</name>
<keyword evidence="4" id="KW-1185">Reference proteome</keyword>
<dbReference type="GeneID" id="36623372"/>
<feature type="region of interest" description="Disordered" evidence="1">
    <location>
        <begin position="215"/>
        <end position="239"/>
    </location>
</feature>